<accession>D3W8K9</accession>
<evidence type="ECO:0000259" key="2">
    <source>
        <dbReference type="Pfam" id="PF23024"/>
    </source>
</evidence>
<evidence type="ECO:0000256" key="1">
    <source>
        <dbReference type="ARBA" id="ARBA00006432"/>
    </source>
</evidence>
<dbReference type="InterPro" id="IPR025110">
    <property type="entry name" value="AMP-bd_C"/>
</dbReference>
<sequence length="126" mass="13682">VTGRIKELILIGGRNHYPHDIERTVEAAHSRVRLEGCAAFSVTEAELEVLVVVVEVSDPLRADPAVREEIANAVRAAVVEGHDLTLQHVFIVPRGTVPKTTSGKTRRHASRDLFLSGQLADLACGQ</sequence>
<dbReference type="EMBL" id="GQ869385">
    <property type="protein sequence ID" value="ACX33958.1"/>
    <property type="molecule type" value="Genomic_DNA"/>
</dbReference>
<dbReference type="InterPro" id="IPR045851">
    <property type="entry name" value="AMP-bd_C_sf"/>
</dbReference>
<dbReference type="SUPFAM" id="SSF56801">
    <property type="entry name" value="Acetyl-CoA synthetase-like"/>
    <property type="match status" value="1"/>
</dbReference>
<comment type="similarity">
    <text evidence="1">Belongs to the ATP-dependent AMP-binding enzyme family.</text>
</comment>
<name>D3W8K9_9BACT</name>
<proteinExistence type="inferred from homology"/>
<feature type="domain" description="AMP-binding enzyme C-terminal" evidence="2">
    <location>
        <begin position="7"/>
        <end position="119"/>
    </location>
</feature>
<organism evidence="3">
    <name type="scientific">uncultured bacterium RM35</name>
    <dbReference type="NCBI Taxonomy" id="672207"/>
    <lineage>
        <taxon>Bacteria</taxon>
        <taxon>environmental samples</taxon>
    </lineage>
</organism>
<dbReference type="PANTHER" id="PTHR22754">
    <property type="entry name" value="DISCO-INTERACTING PROTEIN 2 DIP2 -RELATED"/>
    <property type="match status" value="1"/>
</dbReference>
<evidence type="ECO:0000313" key="3">
    <source>
        <dbReference type="EMBL" id="ACX33958.1"/>
    </source>
</evidence>
<dbReference type="AlphaFoldDB" id="D3W8K9"/>
<dbReference type="Gene3D" id="3.30.300.30">
    <property type="match status" value="1"/>
</dbReference>
<dbReference type="PANTHER" id="PTHR22754:SF32">
    <property type="entry name" value="DISCO-INTERACTING PROTEIN 2"/>
    <property type="match status" value="1"/>
</dbReference>
<feature type="non-terminal residue" evidence="3">
    <location>
        <position position="1"/>
    </location>
</feature>
<dbReference type="Pfam" id="PF23024">
    <property type="entry name" value="AMP-dom_DIP2-like"/>
    <property type="match status" value="1"/>
</dbReference>
<reference evidence="3" key="1">
    <citation type="journal article" date="2010" name="Appl. Environ. Microbiol.">
        <title>Expanding small-molecule functional metagenomics through parallel screening of broad-host-range cosmid environmental DNA libraries in diverse proteobacteria.</title>
        <authorList>
            <person name="Craig J.W."/>
            <person name="Chang F.Y."/>
            <person name="Kim J.H."/>
            <person name="Obiajulu S.C."/>
            <person name="Brady S.F."/>
        </authorList>
    </citation>
    <scope>NUCLEOTIDE SEQUENCE</scope>
</reference>
<protein>
    <submittedName>
        <fullName evidence="3">Putative beta-ketoacyl synthase</fullName>
    </submittedName>
</protein>